<comment type="caution">
    <text evidence="1">The sequence shown here is derived from an EMBL/GenBank/DDBJ whole genome shotgun (WGS) entry which is preliminary data.</text>
</comment>
<proteinExistence type="predicted"/>
<accession>M6JMR5</accession>
<name>M6JMR5_9LEPT</name>
<dbReference type="AlphaFoldDB" id="M6JMR5"/>
<evidence type="ECO:0000313" key="1">
    <source>
        <dbReference type="EMBL" id="EMN23169.1"/>
    </source>
</evidence>
<dbReference type="EMBL" id="AHMU02000012">
    <property type="protein sequence ID" value="EMN23169.1"/>
    <property type="molecule type" value="Genomic_DNA"/>
</dbReference>
<dbReference type="SUPFAM" id="SSF63829">
    <property type="entry name" value="Calcium-dependent phosphotriesterase"/>
    <property type="match status" value="1"/>
</dbReference>
<protein>
    <submittedName>
        <fullName evidence="1">Uncharacterized protein</fullName>
    </submittedName>
</protein>
<reference evidence="1 2" key="1">
    <citation type="submission" date="2013-01" db="EMBL/GenBank/DDBJ databases">
        <authorList>
            <person name="Harkins D.M."/>
            <person name="Durkin A.S."/>
            <person name="Brinkac L.M."/>
            <person name="Haft D.H."/>
            <person name="Selengut J.D."/>
            <person name="Sanka R."/>
            <person name="DePew J."/>
            <person name="Purushe J."/>
            <person name="Hartskeerl R.A."/>
            <person name="Ahmed A."/>
            <person name="van der Linden H."/>
            <person name="Goris M.G.A."/>
            <person name="Vinetz J.M."/>
            <person name="Sutton G.G."/>
            <person name="Nierman W.C."/>
            <person name="Fouts D.E."/>
        </authorList>
    </citation>
    <scope>NUCLEOTIDE SEQUENCE [LARGE SCALE GENOMIC DNA]</scope>
    <source>
        <strain evidence="1 2">MAVJ 401</strain>
    </source>
</reference>
<sequence>MPFEKPKSFHPILILILLVGSIFCSKSSEDNSMTLGALAIIPQLGGSRDRANNETLQSATPLSRPGNIDSTDFDPNADVALPAGDDDGIVTIPTSAVTDAAGNIYISGISYLAGQDYKGWVKKFDPNGAEITVGWNKEFTMGHNGGVYTAAQRVAISPADGNIYVGGSTQPIFNSSENHVWIKKFDPNGTEITVGWNKDLANTILNDISIMSDGSVFATIKNYNIPGGESQVKKFTSTGAEMNQNIWDGISDVFLPVSSKRANTASRNEKIYYLINALPISGVSTGRVKKVDLNGAASLSWERQFSLGYQGGGQGYVYDAFSIDGNLYVAATTFLPHSIGTPQEPRVIVKKYTQTGTEPWTKELNLGGNLAPTSILSDGNTGIYVSGYAWDPILGDTGWLKKFNNTTGVEDSTNWNKIFSGTFYTAAKATVVDANGNVYVIGGTTDGDGSIKKFSNTGVELFSQTWD</sequence>
<dbReference type="Proteomes" id="UP000012106">
    <property type="component" value="Unassembled WGS sequence"/>
</dbReference>
<organism evidence="1 2">
    <name type="scientific">Leptospira santarosai serovar Arenal str. MAVJ 401</name>
    <dbReference type="NCBI Taxonomy" id="1049976"/>
    <lineage>
        <taxon>Bacteria</taxon>
        <taxon>Pseudomonadati</taxon>
        <taxon>Spirochaetota</taxon>
        <taxon>Spirochaetia</taxon>
        <taxon>Leptospirales</taxon>
        <taxon>Leptospiraceae</taxon>
        <taxon>Leptospira</taxon>
    </lineage>
</organism>
<gene>
    <name evidence="1" type="ORF">LEP1GSC063_2637</name>
</gene>
<evidence type="ECO:0000313" key="2">
    <source>
        <dbReference type="Proteomes" id="UP000012106"/>
    </source>
</evidence>